<dbReference type="EMBL" id="JBHSSG010000014">
    <property type="protein sequence ID" value="MFC6179543.1"/>
    <property type="molecule type" value="Genomic_DNA"/>
</dbReference>
<keyword evidence="2" id="KW-1185">Reference proteome</keyword>
<evidence type="ECO:0000313" key="2">
    <source>
        <dbReference type="Proteomes" id="UP001596158"/>
    </source>
</evidence>
<accession>A0ABW1RVP8</accession>
<sequence length="135" mass="15325">MKSIKWRKLAILFKNDEIYDGLSAKGKLAYLIDIENGKENDQEAFHYVDTELPESSDDFVLSKTLIKLTGNDNEIQKVLNYIDKQDGANAIPKVIQELGDCLNINLTDSDGRWLLACIMAYSDDYYDKVLKIIAS</sequence>
<protein>
    <recommendedName>
        <fullName evidence="3">DUF1828 domain-containing protein</fullName>
    </recommendedName>
</protein>
<evidence type="ECO:0000313" key="1">
    <source>
        <dbReference type="EMBL" id="MFC6179543.1"/>
    </source>
</evidence>
<dbReference type="Proteomes" id="UP001596158">
    <property type="component" value="Unassembled WGS sequence"/>
</dbReference>
<organism evidence="1 2">
    <name type="scientific">Weissella sagaensis</name>
    <dbReference type="NCBI Taxonomy" id="2559928"/>
    <lineage>
        <taxon>Bacteria</taxon>
        <taxon>Bacillati</taxon>
        <taxon>Bacillota</taxon>
        <taxon>Bacilli</taxon>
        <taxon>Lactobacillales</taxon>
        <taxon>Lactobacillaceae</taxon>
        <taxon>Weissella</taxon>
    </lineage>
</organism>
<name>A0ABW1RVP8_9LACO</name>
<gene>
    <name evidence="1" type="ORF">ACFQGR_09185</name>
</gene>
<comment type="caution">
    <text evidence="1">The sequence shown here is derived from an EMBL/GenBank/DDBJ whole genome shotgun (WGS) entry which is preliminary data.</text>
</comment>
<reference evidence="2" key="1">
    <citation type="journal article" date="2019" name="Int. J. Syst. Evol. Microbiol.">
        <title>The Global Catalogue of Microorganisms (GCM) 10K type strain sequencing project: providing services to taxonomists for standard genome sequencing and annotation.</title>
        <authorList>
            <consortium name="The Broad Institute Genomics Platform"/>
            <consortium name="The Broad Institute Genome Sequencing Center for Infectious Disease"/>
            <person name="Wu L."/>
            <person name="Ma J."/>
        </authorList>
    </citation>
    <scope>NUCLEOTIDE SEQUENCE [LARGE SCALE GENOMIC DNA]</scope>
    <source>
        <strain evidence="2">CCM 8924</strain>
    </source>
</reference>
<evidence type="ECO:0008006" key="3">
    <source>
        <dbReference type="Google" id="ProtNLM"/>
    </source>
</evidence>
<proteinExistence type="predicted"/>
<dbReference type="RefSeq" id="WP_042492626.1">
    <property type="nucleotide sequence ID" value="NZ_BJDT01000006.1"/>
</dbReference>